<feature type="transmembrane region" description="Helical" evidence="1">
    <location>
        <begin position="45"/>
        <end position="65"/>
    </location>
</feature>
<evidence type="ECO:0000256" key="1">
    <source>
        <dbReference type="SAM" id="Phobius"/>
    </source>
</evidence>
<organism evidence="2 3">
    <name type="scientific">Clostridium weizhouense</name>
    <dbReference type="NCBI Taxonomy" id="2859781"/>
    <lineage>
        <taxon>Bacteria</taxon>
        <taxon>Bacillati</taxon>
        <taxon>Bacillota</taxon>
        <taxon>Clostridia</taxon>
        <taxon>Eubacteriales</taxon>
        <taxon>Clostridiaceae</taxon>
        <taxon>Clostridium</taxon>
    </lineage>
</organism>
<keyword evidence="3" id="KW-1185">Reference proteome</keyword>
<dbReference type="RefSeq" id="WP_219781347.1">
    <property type="nucleotide sequence ID" value="NZ_JAHXPT010000022.1"/>
</dbReference>
<feature type="transmembrane region" description="Helical" evidence="1">
    <location>
        <begin position="12"/>
        <end position="39"/>
    </location>
</feature>
<sequence length="74" mass="8363">MFNKNTNNRNSLNNTIVNIVISVLWVILICIIISSIIIWEKTSNLVYIISGVIGTLGILLNIYLLSKEKSRKSE</sequence>
<evidence type="ECO:0008006" key="4">
    <source>
        <dbReference type="Google" id="ProtNLM"/>
    </source>
</evidence>
<dbReference type="Proteomes" id="UP001519921">
    <property type="component" value="Unassembled WGS sequence"/>
</dbReference>
<dbReference type="EMBL" id="JAHXPT010000022">
    <property type="protein sequence ID" value="MBW6411884.1"/>
    <property type="molecule type" value="Genomic_DNA"/>
</dbReference>
<proteinExistence type="predicted"/>
<comment type="caution">
    <text evidence="2">The sequence shown here is derived from an EMBL/GenBank/DDBJ whole genome shotgun (WGS) entry which is preliminary data.</text>
</comment>
<protein>
    <recommendedName>
        <fullName evidence="4">DUF2530 domain-containing protein</fullName>
    </recommendedName>
</protein>
<keyword evidence="1" id="KW-0812">Transmembrane</keyword>
<keyword evidence="1" id="KW-1133">Transmembrane helix</keyword>
<name>A0ABS7ATA8_9CLOT</name>
<evidence type="ECO:0000313" key="3">
    <source>
        <dbReference type="Proteomes" id="UP001519921"/>
    </source>
</evidence>
<keyword evidence="1" id="KW-0472">Membrane</keyword>
<evidence type="ECO:0000313" key="2">
    <source>
        <dbReference type="EMBL" id="MBW6411884.1"/>
    </source>
</evidence>
<reference evidence="2 3" key="1">
    <citation type="submission" date="2021-07" db="EMBL/GenBank/DDBJ databases">
        <title>Clostridium weizhouense sp. nov., an anaerobic bacterium isolated from activated sludge of Petroleum wastewater.</title>
        <authorList>
            <person name="Li Q."/>
        </authorList>
    </citation>
    <scope>NUCLEOTIDE SEQUENCE [LARGE SCALE GENOMIC DNA]</scope>
    <source>
        <strain evidence="2 3">YB-6</strain>
    </source>
</reference>
<gene>
    <name evidence="2" type="ORF">KYD98_17530</name>
</gene>
<accession>A0ABS7ATA8</accession>